<dbReference type="InterPro" id="IPR036390">
    <property type="entry name" value="WH_DNA-bd_sf"/>
</dbReference>
<feature type="compositionally biased region" description="Basic residues" evidence="9">
    <location>
        <begin position="538"/>
        <end position="559"/>
    </location>
</feature>
<feature type="compositionally biased region" description="Low complexity" evidence="9">
    <location>
        <begin position="656"/>
        <end position="671"/>
    </location>
</feature>
<evidence type="ECO:0000256" key="2">
    <source>
        <dbReference type="ARBA" id="ARBA00006403"/>
    </source>
</evidence>
<dbReference type="Pfam" id="PF00447">
    <property type="entry name" value="HSF_DNA-bind"/>
    <property type="match status" value="1"/>
</dbReference>
<evidence type="ECO:0000256" key="8">
    <source>
        <dbReference type="RuleBase" id="RU004020"/>
    </source>
</evidence>
<dbReference type="SUPFAM" id="SSF46785">
    <property type="entry name" value="Winged helix' DNA-binding domain"/>
    <property type="match status" value="1"/>
</dbReference>
<comment type="caution">
    <text evidence="11">The sequence shown here is derived from an EMBL/GenBank/DDBJ whole genome shotgun (WGS) entry which is preliminary data.</text>
</comment>
<evidence type="ECO:0000313" key="12">
    <source>
        <dbReference type="Proteomes" id="UP000029665"/>
    </source>
</evidence>
<feature type="compositionally biased region" description="Polar residues" evidence="9">
    <location>
        <begin position="518"/>
        <end position="529"/>
    </location>
</feature>
<evidence type="ECO:0000256" key="1">
    <source>
        <dbReference type="ARBA" id="ARBA00004123"/>
    </source>
</evidence>
<dbReference type="STRING" id="5643.A0A060S640"/>
<reference evidence="11" key="1">
    <citation type="submission" date="2014-01" db="EMBL/GenBank/DDBJ databases">
        <title>The genome of the white-rot fungus Pycnoporus cinnabarinus: a basidiomycete model with a versatile arsenal for lignocellulosic biomass breakdown.</title>
        <authorList>
            <person name="Levasseur A."/>
            <person name="Lomascolo A."/>
            <person name="Ruiz-Duenas F.J."/>
            <person name="Uzan E."/>
            <person name="Piumi F."/>
            <person name="Kues U."/>
            <person name="Ram A.F.J."/>
            <person name="Murat C."/>
            <person name="Haon M."/>
            <person name="Benoit I."/>
            <person name="Arfi Y."/>
            <person name="Chevret D."/>
            <person name="Drula E."/>
            <person name="Kwon M.J."/>
            <person name="Gouret P."/>
            <person name="Lesage-Meessen L."/>
            <person name="Lombard V."/>
            <person name="Mariette J."/>
            <person name="Noirot C."/>
            <person name="Park J."/>
            <person name="Patyshakuliyeva A."/>
            <person name="Wieneger R.A.B."/>
            <person name="Wosten H.A.B."/>
            <person name="Martin F."/>
            <person name="Coutinho P.M."/>
            <person name="de Vries R."/>
            <person name="Martinez A.T."/>
            <person name="Klopp C."/>
            <person name="Pontarotti P."/>
            <person name="Henrissat B."/>
            <person name="Record E."/>
        </authorList>
    </citation>
    <scope>NUCLEOTIDE SEQUENCE [LARGE SCALE GENOMIC DNA]</scope>
    <source>
        <strain evidence="11">BRFM137</strain>
    </source>
</reference>
<dbReference type="GO" id="GO:0003700">
    <property type="term" value="F:DNA-binding transcription factor activity"/>
    <property type="evidence" value="ECO:0007669"/>
    <property type="project" value="InterPro"/>
</dbReference>
<evidence type="ECO:0000313" key="11">
    <source>
        <dbReference type="EMBL" id="CDO69686.1"/>
    </source>
</evidence>
<feature type="compositionally biased region" description="Polar residues" evidence="9">
    <location>
        <begin position="188"/>
        <end position="199"/>
    </location>
</feature>
<dbReference type="HOGENOM" id="CLU_441468_0_0_1"/>
<dbReference type="AlphaFoldDB" id="A0A060S640"/>
<dbReference type="Gene3D" id="1.10.10.10">
    <property type="entry name" value="Winged helix-like DNA-binding domain superfamily/Winged helix DNA-binding domain"/>
    <property type="match status" value="1"/>
</dbReference>
<feature type="compositionally biased region" description="Low complexity" evidence="9">
    <location>
        <begin position="484"/>
        <end position="506"/>
    </location>
</feature>
<evidence type="ECO:0000259" key="10">
    <source>
        <dbReference type="PROSITE" id="PS00434"/>
    </source>
</evidence>
<feature type="compositionally biased region" description="Low complexity" evidence="9">
    <location>
        <begin position="693"/>
        <end position="707"/>
    </location>
</feature>
<keyword evidence="4" id="KW-0238">DNA-binding</keyword>
<comment type="subunit">
    <text evidence="7">Homotrimer. Homotrimerization increases the affinity of HSF1 to DNA. Interacts with transcriptional coregulator SSA1 on chromatin.</text>
</comment>
<dbReference type="OrthoDB" id="60033at2759"/>
<dbReference type="PANTHER" id="PTHR10015:SF427">
    <property type="entry name" value="HEAT SHOCK FACTOR PROTEIN"/>
    <property type="match status" value="1"/>
</dbReference>
<dbReference type="GO" id="GO:0043565">
    <property type="term" value="F:sequence-specific DNA binding"/>
    <property type="evidence" value="ECO:0007669"/>
    <property type="project" value="InterPro"/>
</dbReference>
<feature type="compositionally biased region" description="Low complexity" evidence="9">
    <location>
        <begin position="35"/>
        <end position="54"/>
    </location>
</feature>
<name>A0A060S640_PYCCI</name>
<keyword evidence="12" id="KW-1185">Reference proteome</keyword>
<keyword evidence="3" id="KW-0805">Transcription regulation</keyword>
<feature type="region of interest" description="Disordered" evidence="9">
    <location>
        <begin position="464"/>
        <end position="707"/>
    </location>
</feature>
<dbReference type="SMR" id="A0A060S640"/>
<organism evidence="11 12">
    <name type="scientific">Pycnoporus cinnabarinus</name>
    <name type="common">Cinnabar-red polypore</name>
    <name type="synonym">Trametes cinnabarina</name>
    <dbReference type="NCBI Taxonomy" id="5643"/>
    <lineage>
        <taxon>Eukaryota</taxon>
        <taxon>Fungi</taxon>
        <taxon>Dikarya</taxon>
        <taxon>Basidiomycota</taxon>
        <taxon>Agaricomycotina</taxon>
        <taxon>Agaricomycetes</taxon>
        <taxon>Polyporales</taxon>
        <taxon>Polyporaceae</taxon>
        <taxon>Trametes</taxon>
    </lineage>
</organism>
<sequence length="707" mass="76358">MSSQDAPYSQQQQSQPQSQHWSQQSPSHLLPPPQNQSSFPSPSSPASSLSEQHPYQSYFHHHQSGQSDSLSDRPGDKTALSLNLSSLSVTSPTNLSPINPSPHPSTHASSHVSPITPISPSAGSLVGHHGAPHHSHHPHIQHPFQFSAPDQGGVRYDDAHYDSYGAKRLTSSRSSSSSEKSVPRKRSYTTLAPLTTSVEETPYELGSENPGSAMYDEVDMGYGAMDTDGSPIDGSTSGGEQDEQMKPIDGQLHSANANSALHASNGTPGATPSLGVLNKPLGTNNFVTKLYQMINDPKSSQFINWTEHGTSFVVSNVGEFSRTILGSHFKHNNFSSFVRQLNMYGFHKINRTPRAQRTSADVQTWEFSHHKFLRGRPDLLEEIKRKALEPDPSLKHRVELPGEVAAQLSQMREDNRRLMIALHQERGKVERLANVTKVMYDVMSKSYPGGMPVPFPTDILDNGDSPNIYVTSPTSSAPHTSQFPPLSSLPNGGLHSLHSLSPSSSPTTAEFPSHTHVSHTLSRQHSYQHIPSYDGMHHAHSHHHGHHQPPHHHQPHHSGMHGMSNSRYEPAIATPLPPSPGAMEFDDRLGAKRQRTGPGSSTSFSVPGTADGSSSGSSSTLKKGSRARSDSAPLGYGMTTWPQTRPRSGSGIMPRSGLSGSPGSSNLGIGSMSAGPRREEVPNIGSLSRGQQLPLLSIPSSLSKPSS</sequence>
<evidence type="ECO:0000256" key="6">
    <source>
        <dbReference type="ARBA" id="ARBA00023242"/>
    </source>
</evidence>
<dbReference type="GO" id="GO:0005634">
    <property type="term" value="C:nucleus"/>
    <property type="evidence" value="ECO:0007669"/>
    <property type="project" value="UniProtKB-SubCell"/>
</dbReference>
<dbReference type="Proteomes" id="UP000029665">
    <property type="component" value="Unassembled WGS sequence"/>
</dbReference>
<feature type="compositionally biased region" description="Low complexity" evidence="9">
    <location>
        <begin position="104"/>
        <end position="114"/>
    </location>
</feature>
<dbReference type="SMART" id="SM00415">
    <property type="entry name" value="HSF"/>
    <property type="match status" value="1"/>
</dbReference>
<feature type="compositionally biased region" description="Low complexity" evidence="9">
    <location>
        <begin position="167"/>
        <end position="180"/>
    </location>
</feature>
<feature type="compositionally biased region" description="Polar residues" evidence="9">
    <location>
        <begin position="597"/>
        <end position="606"/>
    </location>
</feature>
<comment type="similarity">
    <text evidence="2 8">Belongs to the HSF family.</text>
</comment>
<dbReference type="InterPro" id="IPR036388">
    <property type="entry name" value="WH-like_DNA-bd_sf"/>
</dbReference>
<evidence type="ECO:0000256" key="4">
    <source>
        <dbReference type="ARBA" id="ARBA00023125"/>
    </source>
</evidence>
<dbReference type="PANTHER" id="PTHR10015">
    <property type="entry name" value="HEAT SHOCK TRANSCRIPTION FACTOR"/>
    <property type="match status" value="1"/>
</dbReference>
<evidence type="ECO:0000256" key="9">
    <source>
        <dbReference type="SAM" id="MobiDB-lite"/>
    </source>
</evidence>
<dbReference type="FunFam" id="1.10.10.10:FF:000027">
    <property type="entry name" value="Heat shock transcription factor 1"/>
    <property type="match status" value="1"/>
</dbReference>
<feature type="compositionally biased region" description="Polar residues" evidence="9">
    <location>
        <begin position="464"/>
        <end position="483"/>
    </location>
</feature>
<accession>A0A060S640</accession>
<comment type="subcellular location">
    <subcellularLocation>
        <location evidence="1">Nucleus</location>
    </subcellularLocation>
</comment>
<dbReference type="EMBL" id="CCBP010000052">
    <property type="protein sequence ID" value="CDO69686.1"/>
    <property type="molecule type" value="Genomic_DNA"/>
</dbReference>
<keyword evidence="6" id="KW-0539">Nucleus</keyword>
<keyword evidence="5" id="KW-0804">Transcription</keyword>
<feature type="compositionally biased region" description="Low complexity" evidence="9">
    <location>
        <begin position="80"/>
        <end position="97"/>
    </location>
</feature>
<feature type="domain" description="HSF-type DNA-binding" evidence="10">
    <location>
        <begin position="325"/>
        <end position="349"/>
    </location>
</feature>
<protein>
    <recommendedName>
        <fullName evidence="10">HSF-type DNA-binding domain-containing protein</fullName>
    </recommendedName>
</protein>
<dbReference type="InterPro" id="IPR000232">
    <property type="entry name" value="HSF_DNA-bd"/>
</dbReference>
<feature type="region of interest" description="Disordered" evidence="9">
    <location>
        <begin position="1"/>
        <end position="245"/>
    </location>
</feature>
<gene>
    <name evidence="11" type="ORF">BN946_scf184851.g74</name>
</gene>
<feature type="compositionally biased region" description="Basic residues" evidence="9">
    <location>
        <begin position="130"/>
        <end position="140"/>
    </location>
</feature>
<proteinExistence type="inferred from homology"/>
<dbReference type="OMA" id="GESPNIY"/>
<dbReference type="PROSITE" id="PS00434">
    <property type="entry name" value="HSF_DOMAIN"/>
    <property type="match status" value="1"/>
</dbReference>
<evidence type="ECO:0000256" key="3">
    <source>
        <dbReference type="ARBA" id="ARBA00023015"/>
    </source>
</evidence>
<feature type="compositionally biased region" description="Low complexity" evidence="9">
    <location>
        <begin position="1"/>
        <end position="28"/>
    </location>
</feature>
<evidence type="ECO:0000256" key="5">
    <source>
        <dbReference type="ARBA" id="ARBA00023163"/>
    </source>
</evidence>
<dbReference type="PRINTS" id="PR00056">
    <property type="entry name" value="HSFDOMAIN"/>
</dbReference>
<evidence type="ECO:0000256" key="7">
    <source>
        <dbReference type="ARBA" id="ARBA00062171"/>
    </source>
</evidence>